<dbReference type="Pfam" id="PF05699">
    <property type="entry name" value="Dimer_Tnp_hAT"/>
    <property type="match status" value="1"/>
</dbReference>
<dbReference type="InterPro" id="IPR008906">
    <property type="entry name" value="HATC_C_dom"/>
</dbReference>
<dbReference type="EMBL" id="JAHWGI010001034">
    <property type="protein sequence ID" value="KAK3921501.1"/>
    <property type="molecule type" value="Genomic_DNA"/>
</dbReference>
<protein>
    <submittedName>
        <fullName evidence="3">AC transposase</fullName>
    </submittedName>
</protein>
<dbReference type="AlphaFoldDB" id="A0AAE1LIJ0"/>
<reference evidence="3" key="1">
    <citation type="submission" date="2021-07" db="EMBL/GenBank/DDBJ databases">
        <authorList>
            <person name="Catto M.A."/>
            <person name="Jacobson A."/>
            <person name="Kennedy G."/>
            <person name="Labadie P."/>
            <person name="Hunt B.G."/>
            <person name="Srinivasan R."/>
        </authorList>
    </citation>
    <scope>NUCLEOTIDE SEQUENCE</scope>
    <source>
        <strain evidence="3">PL_HMW_Pooled</strain>
        <tissue evidence="3">Head</tissue>
    </source>
</reference>
<feature type="compositionally biased region" description="Polar residues" evidence="1">
    <location>
        <begin position="91"/>
        <end position="103"/>
    </location>
</feature>
<dbReference type="GO" id="GO:0046983">
    <property type="term" value="F:protein dimerization activity"/>
    <property type="evidence" value="ECO:0007669"/>
    <property type="project" value="InterPro"/>
</dbReference>
<evidence type="ECO:0000259" key="2">
    <source>
        <dbReference type="Pfam" id="PF05699"/>
    </source>
</evidence>
<proteinExistence type="predicted"/>
<feature type="domain" description="HAT C-terminal dimerisation" evidence="2">
    <location>
        <begin position="169"/>
        <end position="251"/>
    </location>
</feature>
<comment type="caution">
    <text evidence="3">The sequence shown here is derived from an EMBL/GenBank/DDBJ whole genome shotgun (WGS) entry which is preliminary data.</text>
</comment>
<feature type="region of interest" description="Disordered" evidence="1">
    <location>
        <begin position="87"/>
        <end position="150"/>
    </location>
</feature>
<evidence type="ECO:0000313" key="3">
    <source>
        <dbReference type="EMBL" id="KAK3921501.1"/>
    </source>
</evidence>
<dbReference type="PANTHER" id="PTHR23272:SF161">
    <property type="entry name" value="ZINC FINGER BED DOMAIN-CONTAINING PROTEIN RICESLEEPER 1-LIKE"/>
    <property type="match status" value="1"/>
</dbReference>
<evidence type="ECO:0000256" key="1">
    <source>
        <dbReference type="SAM" id="MobiDB-lite"/>
    </source>
</evidence>
<feature type="non-terminal residue" evidence="3">
    <location>
        <position position="1"/>
    </location>
</feature>
<gene>
    <name evidence="3" type="ORF">KUF71_001281</name>
</gene>
<reference evidence="3" key="2">
    <citation type="journal article" date="2023" name="BMC Genomics">
        <title>Pest status, molecular evolution, and epigenetic factors derived from the genome assembly of Frankliniella fusca, a thysanopteran phytovirus vector.</title>
        <authorList>
            <person name="Catto M.A."/>
            <person name="Labadie P.E."/>
            <person name="Jacobson A.L."/>
            <person name="Kennedy G.G."/>
            <person name="Srinivasan R."/>
            <person name="Hunt B.G."/>
        </authorList>
    </citation>
    <scope>NUCLEOTIDE SEQUENCE</scope>
    <source>
        <strain evidence="3">PL_HMW_Pooled</strain>
    </source>
</reference>
<keyword evidence="4" id="KW-1185">Reference proteome</keyword>
<name>A0AAE1LIJ0_9NEOP</name>
<dbReference type="PANTHER" id="PTHR23272">
    <property type="entry name" value="BED FINGER-RELATED"/>
    <property type="match status" value="1"/>
</dbReference>
<dbReference type="SUPFAM" id="SSF53098">
    <property type="entry name" value="Ribonuclease H-like"/>
    <property type="match status" value="1"/>
</dbReference>
<evidence type="ECO:0000313" key="4">
    <source>
        <dbReference type="Proteomes" id="UP001219518"/>
    </source>
</evidence>
<accession>A0AAE1LIJ0</accession>
<sequence length="267" mass="30052">CPQVVPQYYCLLGAVQVKEGDTDLTKILKGKLEVQLNLKYKNKISMRQKVAYLLWPRYKHMPAFSDDEKTEVYQAVNEMVAERRAVAERCQQATSSGNRSQNAVDGSSPDDPPPVDGEPYRKRRKTAVPQPAPHGHLEPDGAASETSDSDEENIFMHGFSTEEEDEESELDKYLAIKKSECKPISTKKLLEWWKNKAKDFPLLSEVARMVLGTPASSSASERKFSTAGLLITASKNGLSPSTVADMLIYHDFLVKRRKLRQMGMRSR</sequence>
<organism evidence="3 4">
    <name type="scientific">Frankliniella fusca</name>
    <dbReference type="NCBI Taxonomy" id="407009"/>
    <lineage>
        <taxon>Eukaryota</taxon>
        <taxon>Metazoa</taxon>
        <taxon>Ecdysozoa</taxon>
        <taxon>Arthropoda</taxon>
        <taxon>Hexapoda</taxon>
        <taxon>Insecta</taxon>
        <taxon>Pterygota</taxon>
        <taxon>Neoptera</taxon>
        <taxon>Paraneoptera</taxon>
        <taxon>Thysanoptera</taxon>
        <taxon>Terebrantia</taxon>
        <taxon>Thripoidea</taxon>
        <taxon>Thripidae</taxon>
        <taxon>Frankliniella</taxon>
    </lineage>
</organism>
<dbReference type="InterPro" id="IPR012337">
    <property type="entry name" value="RNaseH-like_sf"/>
</dbReference>
<dbReference type="Proteomes" id="UP001219518">
    <property type="component" value="Unassembled WGS sequence"/>
</dbReference>